<evidence type="ECO:0000256" key="1">
    <source>
        <dbReference type="SAM" id="SignalP"/>
    </source>
</evidence>
<dbReference type="PROSITE" id="PS51257">
    <property type="entry name" value="PROKAR_LIPOPROTEIN"/>
    <property type="match status" value="1"/>
</dbReference>
<organism evidence="2 3">
    <name type="scientific">Methylocaldum marinum</name>
    <dbReference type="NCBI Taxonomy" id="1432792"/>
    <lineage>
        <taxon>Bacteria</taxon>
        <taxon>Pseudomonadati</taxon>
        <taxon>Pseudomonadota</taxon>
        <taxon>Gammaproteobacteria</taxon>
        <taxon>Methylococcales</taxon>
        <taxon>Methylococcaceae</taxon>
        <taxon>Methylocaldum</taxon>
    </lineage>
</organism>
<accession>A0A250KSH0</accession>
<evidence type="ECO:0008006" key="4">
    <source>
        <dbReference type="Google" id="ProtNLM"/>
    </source>
</evidence>
<sequence length="183" mass="21310">MKKYLALLTICLFLAGCLSSSVPLIPETDLVLPFRGDTKVMSFDQDDRDPTRWKTESSQMYTLKRHDKKYSVYMEGHALYEIAFANLDPKRGRLLVQFKILGKEGRSNTEYSYGIAEKIGDKLFYSFPQMRDVSSGHFEELWNKYDCKGGPLRDKCRDFQSYAEVREVLGAAWPEYRSYLLIR</sequence>
<dbReference type="OrthoDB" id="9798386at2"/>
<keyword evidence="3" id="KW-1185">Reference proteome</keyword>
<dbReference type="Proteomes" id="UP000266313">
    <property type="component" value="Chromosome"/>
</dbReference>
<reference evidence="2 3" key="1">
    <citation type="submission" date="2016-12" db="EMBL/GenBank/DDBJ databases">
        <title>Genome sequencing of Methylocaldum marinum.</title>
        <authorList>
            <person name="Takeuchi M."/>
            <person name="Kamagata Y."/>
            <person name="Hiraoka S."/>
            <person name="Oshima K."/>
            <person name="Hattori M."/>
            <person name="Iwasaki W."/>
        </authorList>
    </citation>
    <scope>NUCLEOTIDE SEQUENCE [LARGE SCALE GENOMIC DNA]</scope>
    <source>
        <strain evidence="2 3">S8</strain>
    </source>
</reference>
<feature type="chain" id="PRO_5013146087" description="Lipoprotein" evidence="1">
    <location>
        <begin position="21"/>
        <end position="183"/>
    </location>
</feature>
<keyword evidence="1" id="KW-0732">Signal</keyword>
<name>A0A250KSH0_9GAMM</name>
<dbReference type="EMBL" id="AP017928">
    <property type="protein sequence ID" value="BBA34486.1"/>
    <property type="molecule type" value="Genomic_DNA"/>
</dbReference>
<protein>
    <recommendedName>
        <fullName evidence="4">Lipoprotein</fullName>
    </recommendedName>
</protein>
<evidence type="ECO:0000313" key="2">
    <source>
        <dbReference type="EMBL" id="BBA34486.1"/>
    </source>
</evidence>
<feature type="signal peptide" evidence="1">
    <location>
        <begin position="1"/>
        <end position="20"/>
    </location>
</feature>
<dbReference type="AlphaFoldDB" id="A0A250KSH0"/>
<proteinExistence type="predicted"/>
<dbReference type="KEGG" id="mmai:sS8_2534"/>
<gene>
    <name evidence="2" type="ORF">sS8_2534</name>
</gene>
<evidence type="ECO:0000313" key="3">
    <source>
        <dbReference type="Proteomes" id="UP000266313"/>
    </source>
</evidence>
<dbReference type="RefSeq" id="WP_119629880.1">
    <property type="nucleotide sequence ID" value="NZ_AP017928.1"/>
</dbReference>